<dbReference type="InterPro" id="IPR011856">
    <property type="entry name" value="tRNA_endonuc-like_dom_sf"/>
</dbReference>
<organism evidence="1">
    <name type="scientific">marine sediment metagenome</name>
    <dbReference type="NCBI Taxonomy" id="412755"/>
    <lineage>
        <taxon>unclassified sequences</taxon>
        <taxon>metagenomes</taxon>
        <taxon>ecological metagenomes</taxon>
    </lineage>
</organism>
<evidence type="ECO:0000313" key="1">
    <source>
        <dbReference type="EMBL" id="KKN63217.1"/>
    </source>
</evidence>
<protein>
    <submittedName>
        <fullName evidence="1">Uncharacterized protein</fullName>
    </submittedName>
</protein>
<accession>A0A0F9SLH5</accession>
<dbReference type="Gene3D" id="3.40.1350.10">
    <property type="match status" value="1"/>
</dbReference>
<dbReference type="EMBL" id="LAZR01000597">
    <property type="protein sequence ID" value="KKN63217.1"/>
    <property type="molecule type" value="Genomic_DNA"/>
</dbReference>
<proteinExistence type="predicted"/>
<comment type="caution">
    <text evidence="1">The sequence shown here is derived from an EMBL/GenBank/DDBJ whole genome shotgun (WGS) entry which is preliminary data.</text>
</comment>
<gene>
    <name evidence="1" type="ORF">LCGC14_0504070</name>
</gene>
<dbReference type="AlphaFoldDB" id="A0A0F9SLH5"/>
<name>A0A0F9SLH5_9ZZZZ</name>
<dbReference type="GO" id="GO:0003676">
    <property type="term" value="F:nucleic acid binding"/>
    <property type="evidence" value="ECO:0007669"/>
    <property type="project" value="InterPro"/>
</dbReference>
<sequence>MKSRSNILKYSKRQEERLIRKLENLGVKVRAHYGDREKNSGDVLCDIILGGKFIRYRIDHKSTQSPETFILKEDELRKLTLYCARLMDRDGYAHAAVSINWYSKEEMAVVSYKPLGPPSGHAWRVKERGKHMQIKFSSLENIKGGYGVLHFHDFTAYIYRLSEWVYYNKVEL</sequence>
<reference evidence="1" key="1">
    <citation type="journal article" date="2015" name="Nature">
        <title>Complex archaea that bridge the gap between prokaryotes and eukaryotes.</title>
        <authorList>
            <person name="Spang A."/>
            <person name="Saw J.H."/>
            <person name="Jorgensen S.L."/>
            <person name="Zaremba-Niedzwiedzka K."/>
            <person name="Martijn J."/>
            <person name="Lind A.E."/>
            <person name="van Eijk R."/>
            <person name="Schleper C."/>
            <person name="Guy L."/>
            <person name="Ettema T.J."/>
        </authorList>
    </citation>
    <scope>NUCLEOTIDE SEQUENCE</scope>
</reference>